<dbReference type="PANTHER" id="PTHR32060">
    <property type="entry name" value="TAIL-SPECIFIC PROTEASE"/>
    <property type="match status" value="1"/>
</dbReference>
<dbReference type="Gene3D" id="3.90.226.10">
    <property type="entry name" value="2-enoyl-CoA Hydratase, Chain A, domain 1"/>
    <property type="match status" value="1"/>
</dbReference>
<dbReference type="AlphaFoldDB" id="A0A368N5D9"/>
<comment type="caution">
    <text evidence="2">The sequence shown here is derived from an EMBL/GenBank/DDBJ whole genome shotgun (WGS) entry which is preliminary data.</text>
</comment>
<accession>A0A368N5D9</accession>
<evidence type="ECO:0000313" key="3">
    <source>
        <dbReference type="Proteomes" id="UP000252172"/>
    </source>
</evidence>
<dbReference type="Proteomes" id="UP000252172">
    <property type="component" value="Unassembled WGS sequence"/>
</dbReference>
<dbReference type="SUPFAM" id="SSF52096">
    <property type="entry name" value="ClpP/crotonase"/>
    <property type="match status" value="1"/>
</dbReference>
<dbReference type="PANTHER" id="PTHR32060:SF22">
    <property type="entry name" value="CARBOXYL-TERMINAL-PROCESSING PEPTIDASE 3, CHLOROPLASTIC"/>
    <property type="match status" value="1"/>
</dbReference>
<dbReference type="GO" id="GO:0004175">
    <property type="term" value="F:endopeptidase activity"/>
    <property type="evidence" value="ECO:0007669"/>
    <property type="project" value="TreeGrafter"/>
</dbReference>
<dbReference type="GO" id="GO:0006508">
    <property type="term" value="P:proteolysis"/>
    <property type="evidence" value="ECO:0007669"/>
    <property type="project" value="InterPro"/>
</dbReference>
<organism evidence="2 3">
    <name type="scientific">Chryseobacterium lacus</name>
    <dbReference type="NCBI Taxonomy" id="2058346"/>
    <lineage>
        <taxon>Bacteria</taxon>
        <taxon>Pseudomonadati</taxon>
        <taxon>Bacteroidota</taxon>
        <taxon>Flavobacteriia</taxon>
        <taxon>Flavobacteriales</taxon>
        <taxon>Weeksellaceae</taxon>
        <taxon>Chryseobacterium group</taxon>
        <taxon>Chryseobacterium</taxon>
    </lineage>
</organism>
<dbReference type="OrthoDB" id="2327485at2"/>
<dbReference type="InterPro" id="IPR005151">
    <property type="entry name" value="Tail-specific_protease"/>
</dbReference>
<name>A0A368N5D9_9FLAO</name>
<dbReference type="EMBL" id="QPIE01000001">
    <property type="protein sequence ID" value="RCU44745.1"/>
    <property type="molecule type" value="Genomic_DNA"/>
</dbReference>
<feature type="domain" description="Tail specific protease" evidence="1">
    <location>
        <begin position="251"/>
        <end position="459"/>
    </location>
</feature>
<sequence>MRIILTIAITFFSTYLIAQKKCDCLKVLDYITNQIEKNSASYAHQVIEYKRQNEYNKHKTQTLKIATEITTEKECLGIVQYYLSFLRDSHQELYVTNEYYPFKSFNDTTSVKKFLQENVENHKLKKNNSKKILGNWHYKNGLFSVQIQKNKHKGREYIGVLTENFNNNNQFLGYKGDLKIEFYKNYKGELFAIFWSFGQKPSSYKVELNGDTLKLGRSLTFYRNDKDIKKVDDFTPSDSTYFKELSRATNYIRINTFDYENKSLIDSIIKMNRQKLVSKENLIIDVRNNGGGSDLSYYPLLPFIMDKKSYQNPIAASSIWVSNDNFQDYYNERYMYGINTKQDSLNADREIEELRKHIGGFEPFVKTTSKIDLIYSYPKKVYILQNRKDASSTEGFILTAKQSAKVKTFGENTGGYVSYGEWRKLGIPNFPAWISMTQKKMIFYDGSDFETIGIQPDIELNPNFEKDWTNIVQKEIEK</sequence>
<reference evidence="2 3" key="1">
    <citation type="submission" date="2018-07" db="EMBL/GenBank/DDBJ databases">
        <title>Chryseobacterium lacus sp. nov., isolated from lake water.</title>
        <authorList>
            <person name="Li C.-M."/>
        </authorList>
    </citation>
    <scope>NUCLEOTIDE SEQUENCE [LARGE SCALE GENOMIC DNA]</scope>
    <source>
        <strain evidence="2 3">YLOS41</strain>
    </source>
</reference>
<keyword evidence="3" id="KW-1185">Reference proteome</keyword>
<protein>
    <recommendedName>
        <fullName evidence="1">Tail specific protease domain-containing protein</fullName>
    </recommendedName>
</protein>
<dbReference type="InterPro" id="IPR029045">
    <property type="entry name" value="ClpP/crotonase-like_dom_sf"/>
</dbReference>
<dbReference type="Pfam" id="PF03572">
    <property type="entry name" value="Peptidase_S41"/>
    <property type="match status" value="1"/>
</dbReference>
<dbReference type="GO" id="GO:0008236">
    <property type="term" value="F:serine-type peptidase activity"/>
    <property type="evidence" value="ECO:0007669"/>
    <property type="project" value="InterPro"/>
</dbReference>
<proteinExistence type="predicted"/>
<evidence type="ECO:0000313" key="2">
    <source>
        <dbReference type="EMBL" id="RCU44745.1"/>
    </source>
</evidence>
<evidence type="ECO:0000259" key="1">
    <source>
        <dbReference type="Pfam" id="PF03572"/>
    </source>
</evidence>
<dbReference type="RefSeq" id="WP_114302521.1">
    <property type="nucleotide sequence ID" value="NZ_QPIE01000001.1"/>
</dbReference>
<gene>
    <name evidence="2" type="ORF">DQ356_00530</name>
</gene>